<protein>
    <submittedName>
        <fullName evidence="1">Uncharacterized protein</fullName>
    </submittedName>
</protein>
<proteinExistence type="predicted"/>
<dbReference type="GeneID" id="5485570"/>
<keyword evidence="2" id="KW-1185">Reference proteome</keyword>
<dbReference type="KEGG" id="ssl:SS1G_09257"/>
<evidence type="ECO:0000313" key="1">
    <source>
        <dbReference type="EMBL" id="EDN93391.1"/>
    </source>
</evidence>
<accession>A7EV99</accession>
<organism evidence="1 2">
    <name type="scientific">Sclerotinia sclerotiorum (strain ATCC 18683 / 1980 / Ss-1)</name>
    <name type="common">White mold</name>
    <name type="synonym">Whetzelinia sclerotiorum</name>
    <dbReference type="NCBI Taxonomy" id="665079"/>
    <lineage>
        <taxon>Eukaryota</taxon>
        <taxon>Fungi</taxon>
        <taxon>Dikarya</taxon>
        <taxon>Ascomycota</taxon>
        <taxon>Pezizomycotina</taxon>
        <taxon>Leotiomycetes</taxon>
        <taxon>Helotiales</taxon>
        <taxon>Sclerotiniaceae</taxon>
        <taxon>Sclerotinia</taxon>
    </lineage>
</organism>
<sequence length="93" mass="10949">MFMICYYLRVISGSVCHFNDFYLRGGEFYIWSMSSYLRGVGLEVRNLFSKGYDLKGGIRDKSGKIFCEMRKLEHKIYRFYYGNGKRELIAGVV</sequence>
<evidence type="ECO:0000313" key="2">
    <source>
        <dbReference type="Proteomes" id="UP000001312"/>
    </source>
</evidence>
<dbReference type="InParanoid" id="A7EV99"/>
<reference evidence="2" key="1">
    <citation type="journal article" date="2011" name="PLoS Genet.">
        <title>Genomic analysis of the necrotrophic fungal pathogens Sclerotinia sclerotiorum and Botrytis cinerea.</title>
        <authorList>
            <person name="Amselem J."/>
            <person name="Cuomo C.A."/>
            <person name="van Kan J.A."/>
            <person name="Viaud M."/>
            <person name="Benito E.P."/>
            <person name="Couloux A."/>
            <person name="Coutinho P.M."/>
            <person name="de Vries R.P."/>
            <person name="Dyer P.S."/>
            <person name="Fillinger S."/>
            <person name="Fournier E."/>
            <person name="Gout L."/>
            <person name="Hahn M."/>
            <person name="Kohn L."/>
            <person name="Lapalu N."/>
            <person name="Plummer K.M."/>
            <person name="Pradier J.M."/>
            <person name="Quevillon E."/>
            <person name="Sharon A."/>
            <person name="Simon A."/>
            <person name="ten Have A."/>
            <person name="Tudzynski B."/>
            <person name="Tudzynski P."/>
            <person name="Wincker P."/>
            <person name="Andrew M."/>
            <person name="Anthouard V."/>
            <person name="Beever R.E."/>
            <person name="Beffa R."/>
            <person name="Benoit I."/>
            <person name="Bouzid O."/>
            <person name="Brault B."/>
            <person name="Chen Z."/>
            <person name="Choquer M."/>
            <person name="Collemare J."/>
            <person name="Cotton P."/>
            <person name="Danchin E.G."/>
            <person name="Da Silva C."/>
            <person name="Gautier A."/>
            <person name="Giraud C."/>
            <person name="Giraud T."/>
            <person name="Gonzalez C."/>
            <person name="Grossetete S."/>
            <person name="Guldener U."/>
            <person name="Henrissat B."/>
            <person name="Howlett B.J."/>
            <person name="Kodira C."/>
            <person name="Kretschmer M."/>
            <person name="Lappartient A."/>
            <person name="Leroch M."/>
            <person name="Levis C."/>
            <person name="Mauceli E."/>
            <person name="Neuveglise C."/>
            <person name="Oeser B."/>
            <person name="Pearson M."/>
            <person name="Poulain J."/>
            <person name="Poussereau N."/>
            <person name="Quesneville H."/>
            <person name="Rascle C."/>
            <person name="Schumacher J."/>
            <person name="Segurens B."/>
            <person name="Sexton A."/>
            <person name="Silva E."/>
            <person name="Sirven C."/>
            <person name="Soanes D.M."/>
            <person name="Talbot N.J."/>
            <person name="Templeton M."/>
            <person name="Yandava C."/>
            <person name="Yarden O."/>
            <person name="Zeng Q."/>
            <person name="Rollins J.A."/>
            <person name="Lebrun M.H."/>
            <person name="Dickman M."/>
        </authorList>
    </citation>
    <scope>NUCLEOTIDE SEQUENCE [LARGE SCALE GENOMIC DNA]</scope>
    <source>
        <strain evidence="2">ATCC 18683 / 1980 / Ss-1</strain>
    </source>
</reference>
<name>A7EV99_SCLS1</name>
<dbReference type="Proteomes" id="UP000001312">
    <property type="component" value="Unassembled WGS sequence"/>
</dbReference>
<dbReference type="AlphaFoldDB" id="A7EV99"/>
<dbReference type="HOGENOM" id="CLU_2401018_0_0_1"/>
<gene>
    <name evidence="1" type="ORF">SS1G_09257</name>
</gene>
<dbReference type="EMBL" id="CH476633">
    <property type="protein sequence ID" value="EDN93391.1"/>
    <property type="molecule type" value="Genomic_DNA"/>
</dbReference>
<dbReference type="RefSeq" id="XP_001589536.1">
    <property type="nucleotide sequence ID" value="XM_001589486.1"/>
</dbReference>